<proteinExistence type="predicted"/>
<evidence type="ECO:0000313" key="1">
    <source>
        <dbReference type="EMBL" id="CAE7221035.1"/>
    </source>
</evidence>
<protein>
    <submittedName>
        <fullName evidence="1">Dnah1 protein</fullName>
    </submittedName>
</protein>
<dbReference type="AlphaFoldDB" id="A0A812K2H4"/>
<organism evidence="1 2">
    <name type="scientific">Symbiodinium natans</name>
    <dbReference type="NCBI Taxonomy" id="878477"/>
    <lineage>
        <taxon>Eukaryota</taxon>
        <taxon>Sar</taxon>
        <taxon>Alveolata</taxon>
        <taxon>Dinophyceae</taxon>
        <taxon>Suessiales</taxon>
        <taxon>Symbiodiniaceae</taxon>
        <taxon>Symbiodinium</taxon>
    </lineage>
</organism>
<dbReference type="OrthoDB" id="447173at2759"/>
<accession>A0A812K2H4</accession>
<gene>
    <name evidence="1" type="primary">Dnah1</name>
    <name evidence="1" type="ORF">SNAT2548_LOCUS8114</name>
</gene>
<dbReference type="EMBL" id="CAJNDS010000591">
    <property type="protein sequence ID" value="CAE7221035.1"/>
    <property type="molecule type" value="Genomic_DNA"/>
</dbReference>
<reference evidence="1" key="1">
    <citation type="submission" date="2021-02" db="EMBL/GenBank/DDBJ databases">
        <authorList>
            <person name="Dougan E. K."/>
            <person name="Rhodes N."/>
            <person name="Thang M."/>
            <person name="Chan C."/>
        </authorList>
    </citation>
    <scope>NUCLEOTIDE SEQUENCE</scope>
</reference>
<dbReference type="Proteomes" id="UP000604046">
    <property type="component" value="Unassembled WGS sequence"/>
</dbReference>
<comment type="caution">
    <text evidence="1">The sequence shown here is derived from an EMBL/GenBank/DDBJ whole genome shotgun (WGS) entry which is preliminary data.</text>
</comment>
<evidence type="ECO:0000313" key="2">
    <source>
        <dbReference type="Proteomes" id="UP000604046"/>
    </source>
</evidence>
<keyword evidence="2" id="KW-1185">Reference proteome</keyword>
<name>A0A812K2H4_9DINO</name>
<sequence length="225" mass="26456">MESFRTFAGRCPRRLRIERYATLDVQKLLMERDVDVSLPWYEDNSPLPLEAFDDTEYDLRTPDEWMAFCRDGSGQFKPLPALALWRDPDSGVGYWRRALVLHYHSHAKKFEIQYEDPEPVGNGGRRGMVDHLPRLRVMFRGEDPEVFANRVEQAYKSRRRAEVLLRYNFYVDNMPTDDVQQLNSDQIAWLKDASKTAGPDIANTEWFFIVQEVFPQEGLRVQEAY</sequence>